<name>A0A1X7RLN2_ZYMT9</name>
<evidence type="ECO:0000313" key="3">
    <source>
        <dbReference type="EMBL" id="SMQ47897.1"/>
    </source>
</evidence>
<proteinExistence type="predicted"/>
<sequence>MASTAPDFDVDSPAGSDASTVPWGHDDQSSTFIVPKGASYQVIFCPGGRSTNIIANNDKAGGTTSKASVGKKSALMAGGSLIVGIAWGGVVWAGFWVAMFVTCGVGG</sequence>
<keyword evidence="4" id="KW-1185">Reference proteome</keyword>
<organism evidence="3 4">
    <name type="scientific">Zymoseptoria tritici (strain ST99CH_3D7)</name>
    <dbReference type="NCBI Taxonomy" id="1276538"/>
    <lineage>
        <taxon>Eukaryota</taxon>
        <taxon>Fungi</taxon>
        <taxon>Dikarya</taxon>
        <taxon>Ascomycota</taxon>
        <taxon>Pezizomycotina</taxon>
        <taxon>Dothideomycetes</taxon>
        <taxon>Dothideomycetidae</taxon>
        <taxon>Mycosphaerellales</taxon>
        <taxon>Mycosphaerellaceae</taxon>
        <taxon>Zymoseptoria</taxon>
    </lineage>
</organism>
<evidence type="ECO:0000256" key="1">
    <source>
        <dbReference type="SAM" id="MobiDB-lite"/>
    </source>
</evidence>
<dbReference type="Proteomes" id="UP000215127">
    <property type="component" value="Chromosome 2"/>
</dbReference>
<keyword evidence="2" id="KW-0472">Membrane</keyword>
<dbReference type="EMBL" id="LT853693">
    <property type="protein sequence ID" value="SMQ47897.1"/>
    <property type="molecule type" value="Genomic_DNA"/>
</dbReference>
<reference evidence="3 4" key="1">
    <citation type="submission" date="2016-06" db="EMBL/GenBank/DDBJ databases">
        <authorList>
            <person name="Kjaerup R.B."/>
            <person name="Dalgaard T.S."/>
            <person name="Juul-Madsen H.R."/>
        </authorList>
    </citation>
    <scope>NUCLEOTIDE SEQUENCE [LARGE SCALE GENOMIC DNA]</scope>
</reference>
<dbReference type="InterPro" id="IPR037176">
    <property type="entry name" value="Osmotin/thaumatin-like_sf"/>
</dbReference>
<protein>
    <submittedName>
        <fullName evidence="3">Uncharacterized protein</fullName>
    </submittedName>
</protein>
<feature type="transmembrane region" description="Helical" evidence="2">
    <location>
        <begin position="74"/>
        <end position="101"/>
    </location>
</feature>
<evidence type="ECO:0000256" key="2">
    <source>
        <dbReference type="SAM" id="Phobius"/>
    </source>
</evidence>
<gene>
    <name evidence="3" type="ORF">ZT3D7_G3045</name>
</gene>
<dbReference type="AlphaFoldDB" id="A0A1X7RLN2"/>
<accession>A0A1X7RLN2</accession>
<evidence type="ECO:0000313" key="4">
    <source>
        <dbReference type="Proteomes" id="UP000215127"/>
    </source>
</evidence>
<dbReference type="STRING" id="1276538.A0A1X7RLN2"/>
<keyword evidence="2" id="KW-1133">Transmembrane helix</keyword>
<dbReference type="SUPFAM" id="SSF49870">
    <property type="entry name" value="Osmotin, thaumatin-like protein"/>
    <property type="match status" value="1"/>
</dbReference>
<keyword evidence="2" id="KW-0812">Transmembrane</keyword>
<feature type="region of interest" description="Disordered" evidence="1">
    <location>
        <begin position="1"/>
        <end position="23"/>
    </location>
</feature>